<evidence type="ECO:0000313" key="2">
    <source>
        <dbReference type="Proteomes" id="UP001152759"/>
    </source>
</evidence>
<keyword evidence="2" id="KW-1185">Reference proteome</keyword>
<dbReference type="Proteomes" id="UP001152759">
    <property type="component" value="Chromosome 10"/>
</dbReference>
<dbReference type="EMBL" id="OU963871">
    <property type="protein sequence ID" value="CAH0383557.1"/>
    <property type="molecule type" value="Genomic_DNA"/>
</dbReference>
<protein>
    <submittedName>
        <fullName evidence="1">Uncharacterized protein</fullName>
    </submittedName>
</protein>
<proteinExistence type="predicted"/>
<sequence length="178" mass="19500">MVQYPNWRDNDNAVVSCVHTIGHWASSISVFTTAAVPGLRALSGPAYTKTIVIAFSDDAKLRFAGMPAGTARHSIAYEGAKSLVNELQLVGKDDKLTTKAKSMFDKVVDPIVASEFSFGGKRSSAQKAPKKKFESTKICEILKLGLRKMYGEEAIPDTIFKKLMVDLLTQAPFRIKSK</sequence>
<name>A0A9P0EZN7_BEMTA</name>
<reference evidence="1" key="1">
    <citation type="submission" date="2021-12" db="EMBL/GenBank/DDBJ databases">
        <authorList>
            <person name="King R."/>
        </authorList>
    </citation>
    <scope>NUCLEOTIDE SEQUENCE</scope>
</reference>
<dbReference type="AlphaFoldDB" id="A0A9P0EZN7"/>
<evidence type="ECO:0000313" key="1">
    <source>
        <dbReference type="EMBL" id="CAH0383557.1"/>
    </source>
</evidence>
<gene>
    <name evidence="1" type="ORF">BEMITA_LOCUS2995</name>
</gene>
<organism evidence="1 2">
    <name type="scientific">Bemisia tabaci</name>
    <name type="common">Sweetpotato whitefly</name>
    <name type="synonym">Aleurodes tabaci</name>
    <dbReference type="NCBI Taxonomy" id="7038"/>
    <lineage>
        <taxon>Eukaryota</taxon>
        <taxon>Metazoa</taxon>
        <taxon>Ecdysozoa</taxon>
        <taxon>Arthropoda</taxon>
        <taxon>Hexapoda</taxon>
        <taxon>Insecta</taxon>
        <taxon>Pterygota</taxon>
        <taxon>Neoptera</taxon>
        <taxon>Paraneoptera</taxon>
        <taxon>Hemiptera</taxon>
        <taxon>Sternorrhyncha</taxon>
        <taxon>Aleyrodoidea</taxon>
        <taxon>Aleyrodidae</taxon>
        <taxon>Aleyrodinae</taxon>
        <taxon>Bemisia</taxon>
    </lineage>
</organism>
<accession>A0A9P0EZN7</accession>